<reference evidence="2 3" key="1">
    <citation type="journal article" date="2018" name="Front. Plant Sci.">
        <title>Red Clover (Trifolium pratense) and Zigzag Clover (T. medium) - A Picture of Genomic Similarities and Differences.</title>
        <authorList>
            <person name="Dluhosova J."/>
            <person name="Istvanek J."/>
            <person name="Nedelnik J."/>
            <person name="Repkova J."/>
        </authorList>
    </citation>
    <scope>NUCLEOTIDE SEQUENCE [LARGE SCALE GENOMIC DNA]</scope>
    <source>
        <strain evidence="3">cv. 10/8</strain>
        <tissue evidence="2">Leaf</tissue>
    </source>
</reference>
<evidence type="ECO:0000313" key="3">
    <source>
        <dbReference type="Proteomes" id="UP000265520"/>
    </source>
</evidence>
<evidence type="ECO:0000256" key="1">
    <source>
        <dbReference type="SAM" id="MobiDB-lite"/>
    </source>
</evidence>
<comment type="caution">
    <text evidence="2">The sequence shown here is derived from an EMBL/GenBank/DDBJ whole genome shotgun (WGS) entry which is preliminary data.</text>
</comment>
<dbReference type="AlphaFoldDB" id="A0A392RZB5"/>
<evidence type="ECO:0000313" key="2">
    <source>
        <dbReference type="EMBL" id="MCI41961.1"/>
    </source>
</evidence>
<protein>
    <submittedName>
        <fullName evidence="2">Uncharacterized protein</fullName>
    </submittedName>
</protein>
<name>A0A392RZB5_9FABA</name>
<dbReference type="Proteomes" id="UP000265520">
    <property type="component" value="Unassembled WGS sequence"/>
</dbReference>
<dbReference type="EMBL" id="LXQA010298421">
    <property type="protein sequence ID" value="MCI41961.1"/>
    <property type="molecule type" value="Genomic_DNA"/>
</dbReference>
<feature type="non-terminal residue" evidence="2">
    <location>
        <position position="56"/>
    </location>
</feature>
<organism evidence="2 3">
    <name type="scientific">Trifolium medium</name>
    <dbReference type="NCBI Taxonomy" id="97028"/>
    <lineage>
        <taxon>Eukaryota</taxon>
        <taxon>Viridiplantae</taxon>
        <taxon>Streptophyta</taxon>
        <taxon>Embryophyta</taxon>
        <taxon>Tracheophyta</taxon>
        <taxon>Spermatophyta</taxon>
        <taxon>Magnoliopsida</taxon>
        <taxon>eudicotyledons</taxon>
        <taxon>Gunneridae</taxon>
        <taxon>Pentapetalae</taxon>
        <taxon>rosids</taxon>
        <taxon>fabids</taxon>
        <taxon>Fabales</taxon>
        <taxon>Fabaceae</taxon>
        <taxon>Papilionoideae</taxon>
        <taxon>50 kb inversion clade</taxon>
        <taxon>NPAAA clade</taxon>
        <taxon>Hologalegina</taxon>
        <taxon>IRL clade</taxon>
        <taxon>Trifolieae</taxon>
        <taxon>Trifolium</taxon>
    </lineage>
</organism>
<keyword evidence="3" id="KW-1185">Reference proteome</keyword>
<feature type="region of interest" description="Disordered" evidence="1">
    <location>
        <begin position="35"/>
        <end position="56"/>
    </location>
</feature>
<accession>A0A392RZB5</accession>
<sequence>MQGDDHVVVNDVWGIGKAIGVKFNGDNVNMFSVLSRAGKGKQEASGQALGETQKEK</sequence>
<proteinExistence type="predicted"/>